<accession>A0A9W6P4K8</accession>
<dbReference type="Pfam" id="PF13490">
    <property type="entry name" value="zf-HC2"/>
    <property type="match status" value="1"/>
</dbReference>
<keyword evidence="6" id="KW-1185">Reference proteome</keyword>
<dbReference type="AlphaFoldDB" id="A0A9W6P4K8"/>
<evidence type="ECO:0000313" key="6">
    <source>
        <dbReference type="Proteomes" id="UP001165092"/>
    </source>
</evidence>
<sequence>MTLRNECTDTAAYLMGLLDEDERHRFEDHLESCERCVDEMIELSDTVVLLDEARGDDGPVVAAAVDEPHGTAVAAPAVRRPRVWVRAVFGLAAGVLLFTAGLGAGLVVAPDPPPEVAAEDPFAEAERFVATDAATGTEGTVAVLDKGWGSDIALTLGNVRGPLNCELVVVTTAGEERSVASWQVPRPGYGIAGAPDPLQVRAGTDLSRDQIASFEVRTLDGATLLTVPA</sequence>
<feature type="domain" description="Putative zinc-finger" evidence="4">
    <location>
        <begin position="12"/>
        <end position="36"/>
    </location>
</feature>
<feature type="transmembrane region" description="Helical" evidence="3">
    <location>
        <begin position="88"/>
        <end position="109"/>
    </location>
</feature>
<evidence type="ECO:0000256" key="2">
    <source>
        <dbReference type="ARBA" id="ARBA00023163"/>
    </source>
</evidence>
<dbReference type="InterPro" id="IPR027383">
    <property type="entry name" value="Znf_put"/>
</dbReference>
<dbReference type="Proteomes" id="UP001165092">
    <property type="component" value="Unassembled WGS sequence"/>
</dbReference>
<proteinExistence type="predicted"/>
<comment type="caution">
    <text evidence="5">The sequence shown here is derived from an EMBL/GenBank/DDBJ whole genome shotgun (WGS) entry which is preliminary data.</text>
</comment>
<gene>
    <name evidence="5" type="ORF">Nans01_13080</name>
</gene>
<dbReference type="Gene3D" id="1.10.10.1320">
    <property type="entry name" value="Anti-sigma factor, zinc-finger domain"/>
    <property type="match status" value="1"/>
</dbReference>
<protein>
    <submittedName>
        <fullName evidence="5">Membrane protein</fullName>
    </submittedName>
</protein>
<dbReference type="RefSeq" id="WP_285757788.1">
    <property type="nucleotide sequence ID" value="NZ_BSQG01000001.1"/>
</dbReference>
<dbReference type="InterPro" id="IPR041916">
    <property type="entry name" value="Anti_sigma_zinc_sf"/>
</dbReference>
<keyword evidence="1" id="KW-0805">Transcription regulation</keyword>
<keyword evidence="3" id="KW-0812">Transmembrane</keyword>
<keyword evidence="2" id="KW-0804">Transcription</keyword>
<evidence type="ECO:0000256" key="3">
    <source>
        <dbReference type="SAM" id="Phobius"/>
    </source>
</evidence>
<keyword evidence="3" id="KW-0472">Membrane</keyword>
<keyword evidence="3" id="KW-1133">Transmembrane helix</keyword>
<organism evidence="5 6">
    <name type="scientific">Nocardiopsis ansamitocini</name>
    <dbReference type="NCBI Taxonomy" id="1670832"/>
    <lineage>
        <taxon>Bacteria</taxon>
        <taxon>Bacillati</taxon>
        <taxon>Actinomycetota</taxon>
        <taxon>Actinomycetes</taxon>
        <taxon>Streptosporangiales</taxon>
        <taxon>Nocardiopsidaceae</taxon>
        <taxon>Nocardiopsis</taxon>
    </lineage>
</organism>
<evidence type="ECO:0000256" key="1">
    <source>
        <dbReference type="ARBA" id="ARBA00023015"/>
    </source>
</evidence>
<evidence type="ECO:0000313" key="5">
    <source>
        <dbReference type="EMBL" id="GLU46957.1"/>
    </source>
</evidence>
<evidence type="ECO:0000259" key="4">
    <source>
        <dbReference type="Pfam" id="PF13490"/>
    </source>
</evidence>
<name>A0A9W6P4K8_9ACTN</name>
<reference evidence="5" key="1">
    <citation type="submission" date="2023-02" db="EMBL/GenBank/DDBJ databases">
        <title>Nocardiopsis ansamitocini NBRC 112285.</title>
        <authorList>
            <person name="Ichikawa N."/>
            <person name="Sato H."/>
            <person name="Tonouchi N."/>
        </authorList>
    </citation>
    <scope>NUCLEOTIDE SEQUENCE</scope>
    <source>
        <strain evidence="5">NBRC 112285</strain>
    </source>
</reference>
<dbReference type="EMBL" id="BSQG01000001">
    <property type="protein sequence ID" value="GLU46957.1"/>
    <property type="molecule type" value="Genomic_DNA"/>
</dbReference>